<sequence length="372" mass="40259">MSSTTRAALLSALALQAATAGAAESAAPAISFSGYGTLGVVHSSEDRADVTATNFQPSGAGYTRNWSPDVDSRLGGQVTAEFNRQWSAVVQVVTEQRWDGSWHPQLEWANVKYEVSPDLSIRAGRIALPTFLASNSRKVGYTMPWVRVPNTVYGALAMTNSDGADVSYTFQAAGARDTVVVYAGRNNSTYPFGNGEGYHERARRMRGVANTVTYGAATVLLSHFEARLSSDELALADLPYTVNAVGGSYDPGAWFLMAEWARISGHGAGVPSWYVGGGYRIGEFTPYLNYNRRNQMSVQIRQADLAQQSVAIGQRGVSAGVRWDFRPGTDLKLQYDRNQPNDGSIGTLVNPQPGLQPGHRFHVVSVAMDFVF</sequence>
<organism evidence="2 3">
    <name type="scientific">Rugamonas apoptosis</name>
    <dbReference type="NCBI Taxonomy" id="2758570"/>
    <lineage>
        <taxon>Bacteria</taxon>
        <taxon>Pseudomonadati</taxon>
        <taxon>Pseudomonadota</taxon>
        <taxon>Betaproteobacteria</taxon>
        <taxon>Burkholderiales</taxon>
        <taxon>Oxalobacteraceae</taxon>
        <taxon>Telluria group</taxon>
        <taxon>Rugamonas</taxon>
    </lineage>
</organism>
<protein>
    <submittedName>
        <fullName evidence="2">Porin</fullName>
    </submittedName>
</protein>
<gene>
    <name evidence="2" type="ORF">H3H39_22960</name>
</gene>
<feature type="chain" id="PRO_5031043191" evidence="1">
    <location>
        <begin position="23"/>
        <end position="372"/>
    </location>
</feature>
<name>A0A7W2FDY4_9BURK</name>
<dbReference type="InterPro" id="IPR023614">
    <property type="entry name" value="Porin_dom_sf"/>
</dbReference>
<dbReference type="SUPFAM" id="SSF56935">
    <property type="entry name" value="Porins"/>
    <property type="match status" value="1"/>
</dbReference>
<feature type="signal peptide" evidence="1">
    <location>
        <begin position="1"/>
        <end position="22"/>
    </location>
</feature>
<evidence type="ECO:0000313" key="2">
    <source>
        <dbReference type="EMBL" id="MBA5689915.1"/>
    </source>
</evidence>
<accession>A0A7W2FDY4</accession>
<comment type="caution">
    <text evidence="2">The sequence shown here is derived from an EMBL/GenBank/DDBJ whole genome shotgun (WGS) entry which is preliminary data.</text>
</comment>
<keyword evidence="1" id="KW-0732">Signal</keyword>
<evidence type="ECO:0000256" key="1">
    <source>
        <dbReference type="SAM" id="SignalP"/>
    </source>
</evidence>
<reference evidence="2 3" key="1">
    <citation type="submission" date="2020-07" db="EMBL/GenBank/DDBJ databases">
        <title>Novel species isolated from subtropical streams in China.</title>
        <authorList>
            <person name="Lu H."/>
        </authorList>
    </citation>
    <scope>NUCLEOTIDE SEQUENCE [LARGE SCALE GENOMIC DNA]</scope>
    <source>
        <strain evidence="2 3">LX47W</strain>
    </source>
</reference>
<proteinExistence type="predicted"/>
<dbReference type="Gene3D" id="2.40.160.10">
    <property type="entry name" value="Porin"/>
    <property type="match status" value="1"/>
</dbReference>
<dbReference type="AlphaFoldDB" id="A0A7W2FDY4"/>
<dbReference type="EMBL" id="JACEZU010000013">
    <property type="protein sequence ID" value="MBA5689915.1"/>
    <property type="molecule type" value="Genomic_DNA"/>
</dbReference>
<evidence type="ECO:0000313" key="3">
    <source>
        <dbReference type="Proteomes" id="UP000573499"/>
    </source>
</evidence>
<dbReference type="RefSeq" id="WP_182156714.1">
    <property type="nucleotide sequence ID" value="NZ_JACEZU010000013.1"/>
</dbReference>
<dbReference type="GO" id="GO:0016020">
    <property type="term" value="C:membrane"/>
    <property type="evidence" value="ECO:0007669"/>
    <property type="project" value="InterPro"/>
</dbReference>
<keyword evidence="3" id="KW-1185">Reference proteome</keyword>
<dbReference type="GO" id="GO:0015288">
    <property type="term" value="F:porin activity"/>
    <property type="evidence" value="ECO:0007669"/>
    <property type="project" value="InterPro"/>
</dbReference>
<dbReference type="Proteomes" id="UP000573499">
    <property type="component" value="Unassembled WGS sequence"/>
</dbReference>